<dbReference type="InterPro" id="IPR036770">
    <property type="entry name" value="Ankyrin_rpt-contain_sf"/>
</dbReference>
<keyword evidence="7" id="KW-1185">Reference proteome</keyword>
<feature type="repeat" description="ANK" evidence="3">
    <location>
        <begin position="1010"/>
        <end position="1042"/>
    </location>
</feature>
<evidence type="ECO:0000313" key="6">
    <source>
        <dbReference type="EnsemblMetazoa" id="XP_028145855.2"/>
    </source>
</evidence>
<dbReference type="EnsemblMetazoa" id="XM_028290054.2">
    <property type="protein sequence ID" value="XP_028145855.2"/>
    <property type="gene ID" value="LOC114339404"/>
</dbReference>
<dbReference type="PANTHER" id="PTHR24198:SF165">
    <property type="entry name" value="ANKYRIN REPEAT-CONTAINING PROTEIN-RELATED"/>
    <property type="match status" value="1"/>
</dbReference>
<dbReference type="SMART" id="SM00248">
    <property type="entry name" value="ANK"/>
    <property type="match status" value="26"/>
</dbReference>
<feature type="repeat" description="ANK" evidence="3">
    <location>
        <begin position="1380"/>
        <end position="1412"/>
    </location>
</feature>
<dbReference type="SUPFAM" id="SSF52540">
    <property type="entry name" value="P-loop containing nucleoside triphosphate hydrolases"/>
    <property type="match status" value="1"/>
</dbReference>
<dbReference type="Gene3D" id="3.40.50.300">
    <property type="entry name" value="P-loop containing nucleotide triphosphate hydrolases"/>
    <property type="match status" value="1"/>
</dbReference>
<reference evidence="6" key="1">
    <citation type="submission" date="2025-05" db="UniProtKB">
        <authorList>
            <consortium name="EnsemblMetazoa"/>
        </authorList>
    </citation>
    <scope>IDENTIFICATION</scope>
</reference>
<feature type="repeat" description="ANK" evidence="3">
    <location>
        <begin position="1785"/>
        <end position="1817"/>
    </location>
</feature>
<proteinExistence type="predicted"/>
<dbReference type="Proteomes" id="UP001652700">
    <property type="component" value="Unplaced"/>
</dbReference>
<dbReference type="InterPro" id="IPR027417">
    <property type="entry name" value="P-loop_NTPase"/>
</dbReference>
<keyword evidence="1" id="KW-0677">Repeat</keyword>
<feature type="repeat" description="ANK" evidence="3">
    <location>
        <begin position="1110"/>
        <end position="1142"/>
    </location>
</feature>
<dbReference type="Pfam" id="PF13637">
    <property type="entry name" value="Ank_4"/>
    <property type="match status" value="2"/>
</dbReference>
<dbReference type="PANTHER" id="PTHR24198">
    <property type="entry name" value="ANKYRIN REPEAT AND PROTEIN KINASE DOMAIN-CONTAINING PROTEIN"/>
    <property type="match status" value="1"/>
</dbReference>
<accession>A0ABM5IWT7</accession>
<dbReference type="RefSeq" id="XP_028145855.2">
    <property type="nucleotide sequence ID" value="XM_028290054.2"/>
</dbReference>
<sequence>MVMDSGKAQNPSQGLLYERALHTLFALSAIKSYTNWKISSEVESAGKFDDLVFKSDEKCMLLQAKVQSGVKYTKDFMTTNPKKSDFSIAKYFLSYLTLRKSFKITPNSLILCTAAKLNVADIMDKLPADENLQKIFGSERKMYKAQNKEGMVDKFLDTIKQFQEKINENEKDKEELKNSDINTEDIKTFICSFVVVKIDLMSIKSLIGTKLNELGYKFPISSYEYVKDRVEEWYHLSTNKFVPMTKDYLMFILCGEHNRNFFQDLVNTNIYFKESHQFNSDNIICVQIHDNIAIAMHLIKILRSIQKSEKSYFPLKENILCLMQEKENIFHKMKYTMQYTVLCDMINTFKCDNMKYLVVSFLSLNKFQTLELYKKICDLTKENRNKKVFIIIKEDYLQSSKPLVKIIDDKIYFNSLESDTQNFILDKKNLFQGELVPLKDLKNIKNIIREIDEIEINECIEKIIFNKDYYSIGCNFQNQSKPDEFYINRSLMDNSKIFPEKDFFEKIDKNIVVITGPSGAGKTTILKKIVKLKKGKDEVDSKLTWIINVDLRKTKQFFRKEIEKNMTNLLCHNENITANVTPDSSYLAHLERKLIESMDKILIIDGLDENNYSDDIEKIRNLLADHNSLQALNISLVIMCARDYDCILKQLRDLHSCELRLIPFSPSEKSFYLNEHLKEIMSGNIKNDLFEEVTNSAPAFEAICSTPLSLEMVAKIIKNKVSKNNCIESLSKIFDTVTNICDFYSCYLQVIKDEFAQDNDKLRGAFDRYYIDSLRKFAAKCMFSDFPNLLDLLNVDDSYEINKDALNVGLIKELNGEYKFVHKTFEEYFAAEFLWDCLCNKKKQRHDLLLEVLNTVFLKSEYLGVLDFIEEILKINPNEKISKISSEYNLALTTVNWKKDISLLGNHGSIFIIKLVFDNYTNFTNLLNMEDKYGRGMTLVFFFHHPSVVKYFVEKAAKFNKANEIALNNLNEMLRWMPYIQKSYKENNMDLIKFLIRQCTLEDLNLLDNLGNTLSHYAVENNSLEIIKSLKEQGANLRITNRENATVVHIAAGLGALEVLRYLLEDCKMDVNVSDVDENLPAHLAASINSVSNIPISNKCKFSLNCRDIYGHTPCHTAAAKNALKSIKYLKEQGANLSIFDKKNRTVVHVAAQFGSLEVLRYLLEDCKMDANVSDDNGNLPAHMAAGNGNLEILRYLKSTGIDLNQCNNVGYTLVHMAAAGDAVDVLNFLENECELSLNIDVCDKYGNTPSHHAAAKNSFRAIKYLKEQGANLSITNKNNETIVHIAAGCGALKVLRYLLEDCKMDVNVSDVNGNLPAHFAASTDSVEILRYLKSIGIDLNQCNDRGQTLVHIAARDDSVDVLKFLKNECKFSLNCRDKYGHTPCFPAAAKNALKSIKYLKEQGANLSITNKNNETLVHIAAGCGALKVLRYLLEDCKMDANVSDDNGNLAAHMAAARNKVEILRYLKSIRIDLNQCNNNGHNIVYMAAGRDAVDVLSFVKNECKMSLNCSDEDGHTPSHQAACNNALKSIKFLKEQGANLSISSTLKETVVHTAAAYGAIDVLRYLLEDCKLDVSVSDVNGDLPAHMAAEGNKVDILRYLKSIGIELNQCNNKGQTLVHIAAKADAVDVLKFFKGECKFSLNLDLGDNYGNTPSHCAAAHNALKVIKYLKEQGANLNISNKKNYTPAHTAAENGALNVLRYLVEECKIDFTVSDVNGNLPAHMAAGGNKVEILRYLKSIGIELNQCNNKGQTLVHIAAAANAVDVLDFLKNECKSLNIDLCDKYGNTPSHCAARSNSLETIKYLKEQGANLSISNKKKYVLVHTAAENGALAVLQYLVEDCKSYRC</sequence>
<feature type="domain" description="NACHT" evidence="5">
    <location>
        <begin position="510"/>
        <end position="609"/>
    </location>
</feature>
<feature type="repeat" description="ANK" evidence="3">
    <location>
        <begin position="1650"/>
        <end position="1682"/>
    </location>
</feature>
<dbReference type="PROSITE" id="PS50297">
    <property type="entry name" value="ANK_REP_REGION"/>
    <property type="match status" value="8"/>
</dbReference>
<protein>
    <recommendedName>
        <fullName evidence="5">NACHT domain-containing protein</fullName>
    </recommendedName>
</protein>
<feature type="repeat" description="ANK" evidence="3">
    <location>
        <begin position="1246"/>
        <end position="1278"/>
    </location>
</feature>
<dbReference type="PROSITE" id="PS50088">
    <property type="entry name" value="ANK_REPEAT"/>
    <property type="match status" value="11"/>
</dbReference>
<keyword evidence="4" id="KW-0175">Coiled coil</keyword>
<evidence type="ECO:0000256" key="4">
    <source>
        <dbReference type="SAM" id="Coils"/>
    </source>
</evidence>
<feature type="repeat" description="ANK" evidence="3">
    <location>
        <begin position="1717"/>
        <end position="1749"/>
    </location>
</feature>
<dbReference type="PROSITE" id="PS50837">
    <property type="entry name" value="NACHT"/>
    <property type="match status" value="1"/>
</dbReference>
<organism evidence="6 7">
    <name type="scientific">Diabrotica virgifera virgifera</name>
    <name type="common">western corn rootworm</name>
    <dbReference type="NCBI Taxonomy" id="50390"/>
    <lineage>
        <taxon>Eukaryota</taxon>
        <taxon>Metazoa</taxon>
        <taxon>Ecdysozoa</taxon>
        <taxon>Arthropoda</taxon>
        <taxon>Hexapoda</taxon>
        <taxon>Insecta</taxon>
        <taxon>Pterygota</taxon>
        <taxon>Neoptera</taxon>
        <taxon>Endopterygota</taxon>
        <taxon>Coleoptera</taxon>
        <taxon>Polyphaga</taxon>
        <taxon>Cucujiformia</taxon>
        <taxon>Chrysomeloidea</taxon>
        <taxon>Chrysomelidae</taxon>
        <taxon>Galerucinae</taxon>
        <taxon>Diabroticina</taxon>
        <taxon>Diabroticites</taxon>
        <taxon>Diabrotica</taxon>
    </lineage>
</organism>
<evidence type="ECO:0000256" key="3">
    <source>
        <dbReference type="PROSITE-ProRule" id="PRU00023"/>
    </source>
</evidence>
<evidence type="ECO:0000256" key="1">
    <source>
        <dbReference type="ARBA" id="ARBA00022737"/>
    </source>
</evidence>
<dbReference type="Pfam" id="PF12796">
    <property type="entry name" value="Ank_2"/>
    <property type="match status" value="5"/>
</dbReference>
<dbReference type="InterPro" id="IPR007111">
    <property type="entry name" value="NACHT_NTPase"/>
</dbReference>
<feature type="repeat" description="ANK" evidence="3">
    <location>
        <begin position="1177"/>
        <end position="1209"/>
    </location>
</feature>
<feature type="repeat" description="ANK" evidence="3">
    <location>
        <begin position="1313"/>
        <end position="1345"/>
    </location>
</feature>
<evidence type="ECO:0000259" key="5">
    <source>
        <dbReference type="PROSITE" id="PS50837"/>
    </source>
</evidence>
<dbReference type="GeneID" id="114339404"/>
<keyword evidence="2 3" id="KW-0040">ANK repeat</keyword>
<evidence type="ECO:0000313" key="7">
    <source>
        <dbReference type="Proteomes" id="UP001652700"/>
    </source>
</evidence>
<evidence type="ECO:0000256" key="2">
    <source>
        <dbReference type="ARBA" id="ARBA00023043"/>
    </source>
</evidence>
<feature type="repeat" description="ANK" evidence="3">
    <location>
        <begin position="1514"/>
        <end position="1546"/>
    </location>
</feature>
<name>A0ABM5IWT7_DIAVI</name>
<dbReference type="SUPFAM" id="SSF48403">
    <property type="entry name" value="Ankyrin repeat"/>
    <property type="match status" value="3"/>
</dbReference>
<feature type="repeat" description="ANK" evidence="3">
    <location>
        <begin position="1581"/>
        <end position="1613"/>
    </location>
</feature>
<dbReference type="InterPro" id="IPR049945">
    <property type="entry name" value="AAA_22"/>
</dbReference>
<dbReference type="Gene3D" id="1.25.40.20">
    <property type="entry name" value="Ankyrin repeat-containing domain"/>
    <property type="match status" value="6"/>
</dbReference>
<dbReference type="InterPro" id="IPR002110">
    <property type="entry name" value="Ankyrin_rpt"/>
</dbReference>
<feature type="coiled-coil region" evidence="4">
    <location>
        <begin position="152"/>
        <end position="179"/>
    </location>
</feature>
<dbReference type="Pfam" id="PF13401">
    <property type="entry name" value="AAA_22"/>
    <property type="match status" value="1"/>
</dbReference>